<dbReference type="STRING" id="70996.SE18_22665"/>
<accession>A0A0P6XP18</accession>
<organism evidence="1 2">
    <name type="scientific">Herpetosiphon geysericola</name>
    <dbReference type="NCBI Taxonomy" id="70996"/>
    <lineage>
        <taxon>Bacteria</taxon>
        <taxon>Bacillati</taxon>
        <taxon>Chloroflexota</taxon>
        <taxon>Chloroflexia</taxon>
        <taxon>Herpetosiphonales</taxon>
        <taxon>Herpetosiphonaceae</taxon>
        <taxon>Herpetosiphon</taxon>
    </lineage>
</organism>
<reference evidence="1 2" key="1">
    <citation type="submission" date="2015-07" db="EMBL/GenBank/DDBJ databases">
        <title>Whole genome sequence of Herpetosiphon geysericola DSM 7119.</title>
        <authorList>
            <person name="Hemp J."/>
            <person name="Ward L.M."/>
            <person name="Pace L.A."/>
            <person name="Fischer W.W."/>
        </authorList>
    </citation>
    <scope>NUCLEOTIDE SEQUENCE [LARGE SCALE GENOMIC DNA]</scope>
    <source>
        <strain evidence="1 2">DSM 7119</strain>
    </source>
</reference>
<dbReference type="OrthoDB" id="146765at2"/>
<dbReference type="RefSeq" id="WP_054536737.1">
    <property type="nucleotide sequence ID" value="NZ_LGKP01000035.1"/>
</dbReference>
<keyword evidence="2" id="KW-1185">Reference proteome</keyword>
<evidence type="ECO:0000313" key="1">
    <source>
        <dbReference type="EMBL" id="KPL81439.1"/>
    </source>
</evidence>
<gene>
    <name evidence="1" type="ORF">SE18_22665</name>
</gene>
<evidence type="ECO:0000313" key="2">
    <source>
        <dbReference type="Proteomes" id="UP000050277"/>
    </source>
</evidence>
<protein>
    <submittedName>
        <fullName evidence="1">Uncharacterized protein</fullName>
    </submittedName>
</protein>
<sequence>MNLLIEYFVGGSFASIIYGEYRTTQDVDIIAKINKQHIPMLLYHLQKEFYIQESEIEMAINTVNYYQDTPSFRSTFNIIHLATGFKIDIFLPTHRPFEQSQFNRRVYEQLTNETAIGTCITTAEDIILAKLEWYSMAQGVSDQQWRDVKSIIKVQADQLDHSYLEYWAAQLEISDLLKKALQDAH</sequence>
<comment type="caution">
    <text evidence="1">The sequence shown here is derived from an EMBL/GenBank/DDBJ whole genome shotgun (WGS) entry which is preliminary data.</text>
</comment>
<proteinExistence type="predicted"/>
<name>A0A0P6XP18_9CHLR</name>
<dbReference type="Proteomes" id="UP000050277">
    <property type="component" value="Unassembled WGS sequence"/>
</dbReference>
<dbReference type="AlphaFoldDB" id="A0A0P6XP18"/>
<dbReference type="SUPFAM" id="SSF81301">
    <property type="entry name" value="Nucleotidyltransferase"/>
    <property type="match status" value="1"/>
</dbReference>
<dbReference type="Gene3D" id="3.30.460.40">
    <property type="match status" value="1"/>
</dbReference>
<dbReference type="InterPro" id="IPR043519">
    <property type="entry name" value="NT_sf"/>
</dbReference>
<dbReference type="EMBL" id="LGKP01000035">
    <property type="protein sequence ID" value="KPL81439.1"/>
    <property type="molecule type" value="Genomic_DNA"/>
</dbReference>